<dbReference type="NCBIfam" id="TIGR00756">
    <property type="entry name" value="PPR"/>
    <property type="match status" value="4"/>
</dbReference>
<proteinExistence type="predicted"/>
<reference evidence="4" key="2">
    <citation type="journal article" date="2017" name="J. Anim. Genet.">
        <title>Multiple reference genome sequences of hot pepper reveal the massive evolution of plant disease resistance genes by retroduplication.</title>
        <authorList>
            <person name="Kim S."/>
            <person name="Park J."/>
            <person name="Yeom S.-I."/>
            <person name="Kim Y.-M."/>
            <person name="Seo E."/>
            <person name="Kim K.-T."/>
            <person name="Kim M.-S."/>
            <person name="Lee J.M."/>
            <person name="Cheong K."/>
            <person name="Shin H.-S."/>
            <person name="Kim S.-B."/>
            <person name="Han K."/>
            <person name="Lee J."/>
            <person name="Park M."/>
            <person name="Lee H.-A."/>
            <person name="Lee H.-Y."/>
            <person name="Lee Y."/>
            <person name="Oh S."/>
            <person name="Lee J.H."/>
            <person name="Choi E."/>
            <person name="Choi E."/>
            <person name="Lee S.E."/>
            <person name="Jeon J."/>
            <person name="Kim H."/>
            <person name="Choi G."/>
            <person name="Song H."/>
            <person name="Lee J."/>
            <person name="Lee S.-C."/>
            <person name="Kwon J.-K."/>
            <person name="Lee H.-Y."/>
            <person name="Koo N."/>
            <person name="Hong Y."/>
            <person name="Kim R.W."/>
            <person name="Kang W.-H."/>
            <person name="Huh J.H."/>
            <person name="Kang B.-C."/>
            <person name="Yang T.-J."/>
            <person name="Lee Y.-H."/>
            <person name="Bennetzen J.L."/>
            <person name="Choi D."/>
        </authorList>
    </citation>
    <scope>NUCLEOTIDE SEQUENCE [LARGE SCALE GENOMIC DNA]</scope>
    <source>
        <strain evidence="4">cv. PBC81</strain>
    </source>
</reference>
<evidence type="ECO:0000256" key="2">
    <source>
        <dbReference type="PROSITE-ProRule" id="PRU00708"/>
    </source>
</evidence>
<dbReference type="PANTHER" id="PTHR47926:SF347">
    <property type="entry name" value="PENTATRICOPEPTIDE REPEAT-CONTAINING PROTEIN"/>
    <property type="match status" value="1"/>
</dbReference>
<organism evidence="3 4">
    <name type="scientific">Capsicum baccatum</name>
    <name type="common">Peruvian pepper</name>
    <dbReference type="NCBI Taxonomy" id="33114"/>
    <lineage>
        <taxon>Eukaryota</taxon>
        <taxon>Viridiplantae</taxon>
        <taxon>Streptophyta</taxon>
        <taxon>Embryophyta</taxon>
        <taxon>Tracheophyta</taxon>
        <taxon>Spermatophyta</taxon>
        <taxon>Magnoliopsida</taxon>
        <taxon>eudicotyledons</taxon>
        <taxon>Gunneridae</taxon>
        <taxon>Pentapetalae</taxon>
        <taxon>asterids</taxon>
        <taxon>lamiids</taxon>
        <taxon>Solanales</taxon>
        <taxon>Solanaceae</taxon>
        <taxon>Solanoideae</taxon>
        <taxon>Capsiceae</taxon>
        <taxon>Capsicum</taxon>
    </lineage>
</organism>
<dbReference type="OrthoDB" id="185373at2759"/>
<evidence type="ECO:0000313" key="4">
    <source>
        <dbReference type="Proteomes" id="UP000224567"/>
    </source>
</evidence>
<dbReference type="GO" id="GO:0099402">
    <property type="term" value="P:plant organ development"/>
    <property type="evidence" value="ECO:0007669"/>
    <property type="project" value="UniProtKB-ARBA"/>
</dbReference>
<evidence type="ECO:0000313" key="3">
    <source>
        <dbReference type="EMBL" id="PHT27924.1"/>
    </source>
</evidence>
<evidence type="ECO:0000256" key="1">
    <source>
        <dbReference type="ARBA" id="ARBA00022737"/>
    </source>
</evidence>
<keyword evidence="4" id="KW-1185">Reference proteome</keyword>
<reference evidence="3 4" key="1">
    <citation type="journal article" date="2017" name="Genome Biol.">
        <title>New reference genome sequences of hot pepper reveal the massive evolution of plant disease-resistance genes by retroduplication.</title>
        <authorList>
            <person name="Kim S."/>
            <person name="Park J."/>
            <person name="Yeom S.I."/>
            <person name="Kim Y.M."/>
            <person name="Seo E."/>
            <person name="Kim K.T."/>
            <person name="Kim M.S."/>
            <person name="Lee J.M."/>
            <person name="Cheong K."/>
            <person name="Shin H.S."/>
            <person name="Kim S.B."/>
            <person name="Han K."/>
            <person name="Lee J."/>
            <person name="Park M."/>
            <person name="Lee H.A."/>
            <person name="Lee H.Y."/>
            <person name="Lee Y."/>
            <person name="Oh S."/>
            <person name="Lee J.H."/>
            <person name="Choi E."/>
            <person name="Choi E."/>
            <person name="Lee S.E."/>
            <person name="Jeon J."/>
            <person name="Kim H."/>
            <person name="Choi G."/>
            <person name="Song H."/>
            <person name="Lee J."/>
            <person name="Lee S.C."/>
            <person name="Kwon J.K."/>
            <person name="Lee H.Y."/>
            <person name="Koo N."/>
            <person name="Hong Y."/>
            <person name="Kim R.W."/>
            <person name="Kang W.H."/>
            <person name="Huh J.H."/>
            <person name="Kang B.C."/>
            <person name="Yang T.J."/>
            <person name="Lee Y.H."/>
            <person name="Bennetzen J.L."/>
            <person name="Choi D."/>
        </authorList>
    </citation>
    <scope>NUCLEOTIDE SEQUENCE [LARGE SCALE GENOMIC DNA]</scope>
    <source>
        <strain evidence="4">cv. PBC81</strain>
    </source>
</reference>
<dbReference type="GO" id="GO:0003723">
    <property type="term" value="F:RNA binding"/>
    <property type="evidence" value="ECO:0007669"/>
    <property type="project" value="InterPro"/>
</dbReference>
<protein>
    <recommendedName>
        <fullName evidence="5">Pentatricopeptide repeat-containing protein</fullName>
    </recommendedName>
</protein>
<dbReference type="AlphaFoldDB" id="A0A2G2V4M5"/>
<feature type="repeat" description="PPR" evidence="2">
    <location>
        <begin position="216"/>
        <end position="250"/>
    </location>
</feature>
<dbReference type="GO" id="GO:0009451">
    <property type="term" value="P:RNA modification"/>
    <property type="evidence" value="ECO:0007669"/>
    <property type="project" value="InterPro"/>
</dbReference>
<dbReference type="EMBL" id="MLFT02000292">
    <property type="protein sequence ID" value="PHT27924.1"/>
    <property type="molecule type" value="Genomic_DNA"/>
</dbReference>
<feature type="repeat" description="PPR" evidence="2">
    <location>
        <begin position="67"/>
        <end position="101"/>
    </location>
</feature>
<dbReference type="InterPro" id="IPR011990">
    <property type="entry name" value="TPR-like_helical_dom_sf"/>
</dbReference>
<dbReference type="PANTHER" id="PTHR47926">
    <property type="entry name" value="PENTATRICOPEPTIDE REPEAT-CONTAINING PROTEIN"/>
    <property type="match status" value="1"/>
</dbReference>
<dbReference type="PROSITE" id="PS51375">
    <property type="entry name" value="PPR"/>
    <property type="match status" value="3"/>
</dbReference>
<keyword evidence="1" id="KW-0677">Repeat</keyword>
<accession>A0A2G2V4M5</accession>
<dbReference type="InterPro" id="IPR046960">
    <property type="entry name" value="PPR_At4g14850-like_plant"/>
</dbReference>
<name>A0A2G2V4M5_CAPBA</name>
<gene>
    <name evidence="3" type="ORF">CQW23_32472</name>
</gene>
<dbReference type="FunFam" id="1.25.40.10:FF:000158">
    <property type="entry name" value="pentatricopeptide repeat-containing protein At2g33680"/>
    <property type="match status" value="1"/>
</dbReference>
<dbReference type="InterPro" id="IPR002885">
    <property type="entry name" value="PPR_rpt"/>
</dbReference>
<evidence type="ECO:0008006" key="5">
    <source>
        <dbReference type="Google" id="ProtNLM"/>
    </source>
</evidence>
<feature type="repeat" description="PPR" evidence="2">
    <location>
        <begin position="291"/>
        <end position="325"/>
    </location>
</feature>
<sequence length="406" mass="45637">MIRANIRANQHQDSLKMYSLMAENERIEPDKYTFTFVLKACTGLSSFENGEKIHEEVVKRNLEKCGDLVVWSAAIAAFSQSGFPQEALSLFRDMQNEYSQPNNVTLVRVVPACAELRAVRLGKSAHCHAIKASMDSDVSTGTALVSMYAKCNLFNSALNLFNKMPLIEVVTWNALINRYGFESDCHVKNALIDMYAKCGSFSSAEFMFNKTEFSKDEVSWNTMIARYMQYGLAKEALSAFHSMKFESFQTNVVTIERVLPAVSHLTLIDLYAKCGQLDLSERVFEEMENTDSVSWNALLTAYSMHGEGDRALSVFSLMEKRDVEVDSISFLSVLSAGRHAGLVEEGRKIFHCMRDNYHIEPEVERYACLVDLLGRAGLFSEIMDLLKTMPMEPDGGVWGALLDASR</sequence>
<dbReference type="Proteomes" id="UP000224567">
    <property type="component" value="Unassembled WGS sequence"/>
</dbReference>
<dbReference type="Pfam" id="PF01535">
    <property type="entry name" value="PPR"/>
    <property type="match status" value="5"/>
</dbReference>
<dbReference type="Pfam" id="PF13041">
    <property type="entry name" value="PPR_2"/>
    <property type="match status" value="2"/>
</dbReference>
<dbReference type="Gene3D" id="1.25.40.10">
    <property type="entry name" value="Tetratricopeptide repeat domain"/>
    <property type="match status" value="4"/>
</dbReference>
<comment type="caution">
    <text evidence="3">The sequence shown here is derived from an EMBL/GenBank/DDBJ whole genome shotgun (WGS) entry which is preliminary data.</text>
</comment>